<evidence type="ECO:0000256" key="1">
    <source>
        <dbReference type="PROSITE-ProRule" id="PRU00042"/>
    </source>
</evidence>
<evidence type="ECO:0000313" key="4">
    <source>
        <dbReference type="Proteomes" id="UP001652661"/>
    </source>
</evidence>
<name>A0A6P4IMB8_DROKI</name>
<keyword evidence="1" id="KW-0862">Zinc</keyword>
<feature type="region of interest" description="Disordered" evidence="2">
    <location>
        <begin position="77"/>
        <end position="102"/>
    </location>
</feature>
<gene>
    <name evidence="5" type="primary">tef</name>
</gene>
<feature type="region of interest" description="Disordered" evidence="2">
    <location>
        <begin position="176"/>
        <end position="199"/>
    </location>
</feature>
<dbReference type="PROSITE" id="PS00028">
    <property type="entry name" value="ZINC_FINGER_C2H2_1"/>
    <property type="match status" value="2"/>
</dbReference>
<dbReference type="Proteomes" id="UP001652661">
    <property type="component" value="Chromosome 2R"/>
</dbReference>
<organism evidence="4 5">
    <name type="scientific">Drosophila kikkawai</name>
    <name type="common">Fruit fly</name>
    <dbReference type="NCBI Taxonomy" id="30033"/>
    <lineage>
        <taxon>Eukaryota</taxon>
        <taxon>Metazoa</taxon>
        <taxon>Ecdysozoa</taxon>
        <taxon>Arthropoda</taxon>
        <taxon>Hexapoda</taxon>
        <taxon>Insecta</taxon>
        <taxon>Pterygota</taxon>
        <taxon>Neoptera</taxon>
        <taxon>Endopterygota</taxon>
        <taxon>Diptera</taxon>
        <taxon>Brachycera</taxon>
        <taxon>Muscomorpha</taxon>
        <taxon>Ephydroidea</taxon>
        <taxon>Drosophilidae</taxon>
        <taxon>Drosophila</taxon>
        <taxon>Sophophora</taxon>
    </lineage>
</organism>
<dbReference type="AlphaFoldDB" id="A0A6P4IMB8"/>
<protein>
    <submittedName>
        <fullName evidence="5">Protein teflon</fullName>
    </submittedName>
</protein>
<evidence type="ECO:0000256" key="2">
    <source>
        <dbReference type="SAM" id="MobiDB-lite"/>
    </source>
</evidence>
<evidence type="ECO:0000259" key="3">
    <source>
        <dbReference type="PROSITE" id="PS50157"/>
    </source>
</evidence>
<proteinExistence type="predicted"/>
<reference evidence="4" key="1">
    <citation type="submission" date="2025-05" db="UniProtKB">
        <authorList>
            <consortium name="RefSeq"/>
        </authorList>
    </citation>
    <scope>NUCLEOTIDE SEQUENCE [LARGE SCALE GENOMIC DNA]</scope>
    <source>
        <strain evidence="4">14028-0561.14</strain>
    </source>
</reference>
<dbReference type="InterPro" id="IPR013087">
    <property type="entry name" value="Znf_C2H2_type"/>
</dbReference>
<dbReference type="OrthoDB" id="8067562at2759"/>
<sequence length="651" mass="73596">MGFLADLMAHDGQIAFEKCGDVVVSPKDNQIALFCHFCKDLITHLPQFLRHLHEAHGDVLHFTQEHNVYSVEELLSGEEAEKDQDAEEDENNSQGGDCEMPQVAEEPVKCEELKNTPEIDLPDEMEADSPGSTRDVLAEVEAMLLADEEDEENQQESQQDVAIKAYLKGCQGMQTKREVTKEPSIPETDPQNQRFKGGRNRKEVGLKISRLKSHAIARQSRKRMSSVKNRILCAIDNFGPKKQIPDDQEKSMQLAPMRARVPLSKTPSRPPMNASHLSVRKSTLTTARISLQMTTTTTTSSETVVSCSNEVETSYQANEEEAPCKENEILNLPNLSGTQDTRKLSPIKIRKIEILPNLNKQYESSNNAGNSDDIDIEKELAVLLGSSKNKESPSKVMNSRTKVQKVNKNIKSCITNRTQLKTTNVENKLEILLAGIDSLKTAPTNPASNTPSTSANAKETIEVLIDNCTLLKYVGLPVIHNPSYEDNIMLDELEDLRAKAVKFCKIFRNYEGIWSCRRVKSMGNDTQQLPALIQLLTQEVNAVLKCHLSETDMKRILNLISLWFRRTVELKHFKKLTLSPSTQHYFNLFSFIPQVTRFLLFCEYCNDCFPLEPAYRKHLMSHSFTIRCHICRRAFKGHGFLDKHLRACHGV</sequence>
<dbReference type="GO" id="GO:0008270">
    <property type="term" value="F:zinc ion binding"/>
    <property type="evidence" value="ECO:0007669"/>
    <property type="project" value="UniProtKB-KW"/>
</dbReference>
<keyword evidence="1" id="KW-0479">Metal-binding</keyword>
<evidence type="ECO:0000313" key="5">
    <source>
        <dbReference type="RefSeq" id="XP_017024644.1"/>
    </source>
</evidence>
<dbReference type="SMART" id="SM00355">
    <property type="entry name" value="ZnF_C2H2"/>
    <property type="match status" value="3"/>
</dbReference>
<dbReference type="RefSeq" id="XP_017024644.1">
    <property type="nucleotide sequence ID" value="XM_017169155.3"/>
</dbReference>
<keyword evidence="4" id="KW-1185">Reference proteome</keyword>
<reference evidence="5" key="2">
    <citation type="submission" date="2025-08" db="UniProtKB">
        <authorList>
            <consortium name="RefSeq"/>
        </authorList>
    </citation>
    <scope>IDENTIFICATION</scope>
    <source>
        <strain evidence="5">14028-0561.14</strain>
        <tissue evidence="5">Whole fly</tissue>
    </source>
</reference>
<keyword evidence="1" id="KW-0863">Zinc-finger</keyword>
<dbReference type="PROSITE" id="PS50157">
    <property type="entry name" value="ZINC_FINGER_C2H2_2"/>
    <property type="match status" value="1"/>
</dbReference>
<feature type="compositionally biased region" description="Acidic residues" evidence="2">
    <location>
        <begin position="77"/>
        <end position="91"/>
    </location>
</feature>
<feature type="domain" description="C2H2-type" evidence="3">
    <location>
        <begin position="626"/>
        <end position="651"/>
    </location>
</feature>
<accession>A0A6P4IMB8</accession>